<dbReference type="GO" id="GO:0006629">
    <property type="term" value="P:lipid metabolic process"/>
    <property type="evidence" value="ECO:0007669"/>
    <property type="project" value="UniProtKB-KW"/>
</dbReference>
<accession>A0AAP0E377</accession>
<keyword evidence="5" id="KW-0443">Lipid metabolism</keyword>
<comment type="caution">
    <text evidence="8">The sequence shown here is derived from an EMBL/GenBank/DDBJ whole genome shotgun (WGS) entry which is preliminary data.</text>
</comment>
<dbReference type="InterPro" id="IPR009617">
    <property type="entry name" value="Seipin"/>
</dbReference>
<keyword evidence="4 7" id="KW-1133">Transmembrane helix</keyword>
<proteinExistence type="predicted"/>
<evidence type="ECO:0000256" key="1">
    <source>
        <dbReference type="ARBA" id="ARBA00004477"/>
    </source>
</evidence>
<keyword evidence="2 7" id="KW-0812">Transmembrane</keyword>
<keyword evidence="6 7" id="KW-0472">Membrane</keyword>
<organism evidence="8 9">
    <name type="scientific">Stephania japonica</name>
    <dbReference type="NCBI Taxonomy" id="461633"/>
    <lineage>
        <taxon>Eukaryota</taxon>
        <taxon>Viridiplantae</taxon>
        <taxon>Streptophyta</taxon>
        <taxon>Embryophyta</taxon>
        <taxon>Tracheophyta</taxon>
        <taxon>Spermatophyta</taxon>
        <taxon>Magnoliopsida</taxon>
        <taxon>Ranunculales</taxon>
        <taxon>Menispermaceae</taxon>
        <taxon>Menispermoideae</taxon>
        <taxon>Cissampelideae</taxon>
        <taxon>Stephania</taxon>
    </lineage>
</organism>
<evidence type="ECO:0000256" key="4">
    <source>
        <dbReference type="ARBA" id="ARBA00022989"/>
    </source>
</evidence>
<reference evidence="8 9" key="1">
    <citation type="submission" date="2024-01" db="EMBL/GenBank/DDBJ databases">
        <title>Genome assemblies of Stephania.</title>
        <authorList>
            <person name="Yang L."/>
        </authorList>
    </citation>
    <scope>NUCLEOTIDE SEQUENCE [LARGE SCALE GENOMIC DNA]</scope>
    <source>
        <strain evidence="8">QJT</strain>
        <tissue evidence="8">Leaf</tissue>
    </source>
</reference>
<dbReference type="GO" id="GO:0005789">
    <property type="term" value="C:endoplasmic reticulum membrane"/>
    <property type="evidence" value="ECO:0007669"/>
    <property type="project" value="UniProtKB-SubCell"/>
</dbReference>
<protein>
    <submittedName>
        <fullName evidence="8">Uncharacterized protein</fullName>
    </submittedName>
</protein>
<comment type="subcellular location">
    <subcellularLocation>
        <location evidence="1">Endoplasmic reticulum membrane</location>
        <topology evidence="1">Multi-pass membrane protein</topology>
    </subcellularLocation>
</comment>
<dbReference type="EMBL" id="JBBNAE010000011">
    <property type="protein sequence ID" value="KAK9085789.1"/>
    <property type="molecule type" value="Genomic_DNA"/>
</dbReference>
<keyword evidence="3" id="KW-0256">Endoplasmic reticulum</keyword>
<sequence>MGKSEEEPLGLYGSYCNQNQTSCGHCKNPRYNFATTSPICPSKDTTIYYTISGNRMLCDHHSERFDSSHDQFPVKKWSNSNDDFISSSLVFLSGLLFKAIGYHANALIRLFFFPIWLTYSSFALLVDPLRVVRWARSRSMESMLAMWSYFRGAAIQFMYERLNEQKSMAKLAMKILWGFFWAVYVYVLLLGILLSGFIIGAILMRYIAEEPIQMTESLTFDYGKSSPVAFVPIMSCTSVTCTGENCNQNLQIGSFSGCPYSSPRVLEILALPLVKVDYLTRSGKEISSTSYPCMLRFKSELLRSVETILNGIPLIAGYSTESQIIQIKTRGFKEGDEPTSCIKVSIKQRAEYGPAGITAGVPDIYSASLMLNSEPPFIKRRTSGMSPSLAWSLRAPVLESASVVVSSASLTSANSFSGYDLLDHKENTWSSDVPGLEFSYAVILEVLV</sequence>
<dbReference type="PANTHER" id="PTHR21212:SF0">
    <property type="entry name" value="SEIPIN"/>
    <property type="match status" value="1"/>
</dbReference>
<evidence type="ECO:0000256" key="7">
    <source>
        <dbReference type="SAM" id="Phobius"/>
    </source>
</evidence>
<evidence type="ECO:0000256" key="6">
    <source>
        <dbReference type="ARBA" id="ARBA00023136"/>
    </source>
</evidence>
<dbReference type="CDD" id="cd23995">
    <property type="entry name" value="Seipin_BSCL2_like"/>
    <property type="match status" value="1"/>
</dbReference>
<feature type="transmembrane region" description="Helical" evidence="7">
    <location>
        <begin position="84"/>
        <end position="104"/>
    </location>
</feature>
<dbReference type="AlphaFoldDB" id="A0AAP0E377"/>
<dbReference type="Pfam" id="PF06775">
    <property type="entry name" value="Seipin"/>
    <property type="match status" value="1"/>
</dbReference>
<dbReference type="Proteomes" id="UP001417504">
    <property type="component" value="Unassembled WGS sequence"/>
</dbReference>
<feature type="transmembrane region" description="Helical" evidence="7">
    <location>
        <begin position="110"/>
        <end position="129"/>
    </location>
</feature>
<evidence type="ECO:0000256" key="5">
    <source>
        <dbReference type="ARBA" id="ARBA00023098"/>
    </source>
</evidence>
<dbReference type="PANTHER" id="PTHR21212">
    <property type="entry name" value="BERNARDINELLI-SEIP CONGENITAL LIPODYSTROPHY 2 HOMOLOG BSCL2 PROTEIN"/>
    <property type="match status" value="1"/>
</dbReference>
<gene>
    <name evidence="8" type="ORF">Sjap_026200</name>
</gene>
<evidence type="ECO:0000256" key="2">
    <source>
        <dbReference type="ARBA" id="ARBA00022692"/>
    </source>
</evidence>
<evidence type="ECO:0000256" key="3">
    <source>
        <dbReference type="ARBA" id="ARBA00022824"/>
    </source>
</evidence>
<keyword evidence="9" id="KW-1185">Reference proteome</keyword>
<evidence type="ECO:0000313" key="9">
    <source>
        <dbReference type="Proteomes" id="UP001417504"/>
    </source>
</evidence>
<feature type="transmembrane region" description="Helical" evidence="7">
    <location>
        <begin position="179"/>
        <end position="204"/>
    </location>
</feature>
<dbReference type="GO" id="GO:0140042">
    <property type="term" value="P:lipid droplet formation"/>
    <property type="evidence" value="ECO:0007669"/>
    <property type="project" value="UniProtKB-ARBA"/>
</dbReference>
<evidence type="ECO:0000313" key="8">
    <source>
        <dbReference type="EMBL" id="KAK9085789.1"/>
    </source>
</evidence>
<name>A0AAP0E377_9MAGN</name>